<dbReference type="PROSITE" id="PS50279">
    <property type="entry name" value="BPTI_KUNITZ_2"/>
    <property type="match status" value="2"/>
</dbReference>
<comment type="subcellular location">
    <subcellularLocation>
        <location evidence="1">Secreted</location>
    </subcellularLocation>
</comment>
<keyword evidence="6" id="KW-1015">Disulfide bond</keyword>
<dbReference type="PANTHER" id="PTHR46676">
    <property type="entry name" value="PROTEIN AMBP"/>
    <property type="match status" value="1"/>
</dbReference>
<dbReference type="Gene3D" id="4.10.410.10">
    <property type="entry name" value="Pancreatic trypsin inhibitor Kunitz domain"/>
    <property type="match status" value="2"/>
</dbReference>
<dbReference type="GO" id="GO:0004867">
    <property type="term" value="F:serine-type endopeptidase inhibitor activity"/>
    <property type="evidence" value="ECO:0007669"/>
    <property type="project" value="UniProtKB-KW"/>
</dbReference>
<dbReference type="GO" id="GO:0005576">
    <property type="term" value="C:extracellular region"/>
    <property type="evidence" value="ECO:0007669"/>
    <property type="project" value="UniProtKB-SubCell"/>
</dbReference>
<reference evidence="11" key="2">
    <citation type="submission" date="2025-09" db="UniProtKB">
        <authorList>
            <consortium name="Ensembl"/>
        </authorList>
    </citation>
    <scope>IDENTIFICATION</scope>
</reference>
<feature type="chain" id="PRO_5034184734" description="BPTI/Kunitz inhibitor domain-containing protein" evidence="9">
    <location>
        <begin position="23"/>
        <end position="183"/>
    </location>
</feature>
<keyword evidence="7" id="KW-0325">Glycoprotein</keyword>
<evidence type="ECO:0000256" key="9">
    <source>
        <dbReference type="SAM" id="SignalP"/>
    </source>
</evidence>
<dbReference type="InterPro" id="IPR002223">
    <property type="entry name" value="Kunitz_BPTI"/>
</dbReference>
<sequence>MNTLTVSILLCTAVTILSTSLAEEGNLNREKRQGRAVAADAEEGSGTEPASQNTCTLAPDVGPCIGNEPQFFYNSSSMVCEPFTYGGCMGNANRFKSIEECHKTCRTDAVCSLPVLVGKCKAIKPAWAFDMHKNACTMFTYSGCQGNGNRFSSKIECEMLCQRQQHVLSDIEEGFLDVNKKQD</sequence>
<dbReference type="Pfam" id="PF00014">
    <property type="entry name" value="Kunitz_BPTI"/>
    <property type="match status" value="2"/>
</dbReference>
<protein>
    <recommendedName>
        <fullName evidence="10">BPTI/Kunitz inhibitor domain-containing protein</fullName>
    </recommendedName>
</protein>
<dbReference type="PRINTS" id="PR00759">
    <property type="entry name" value="BASICPTASE"/>
</dbReference>
<evidence type="ECO:0000256" key="3">
    <source>
        <dbReference type="ARBA" id="ARBA00022690"/>
    </source>
</evidence>
<evidence type="ECO:0000256" key="4">
    <source>
        <dbReference type="ARBA" id="ARBA00022737"/>
    </source>
</evidence>
<keyword evidence="12" id="KW-1185">Reference proteome</keyword>
<evidence type="ECO:0000313" key="12">
    <source>
        <dbReference type="Proteomes" id="UP000694388"/>
    </source>
</evidence>
<dbReference type="AlphaFoldDB" id="A0A8C4N2Z7"/>
<dbReference type="InterPro" id="IPR036880">
    <property type="entry name" value="Kunitz_BPTI_sf"/>
</dbReference>
<feature type="signal peptide" evidence="9">
    <location>
        <begin position="1"/>
        <end position="22"/>
    </location>
</feature>
<keyword evidence="9" id="KW-0732">Signal</keyword>
<keyword evidence="2" id="KW-0964">Secreted</keyword>
<dbReference type="SMART" id="SM00131">
    <property type="entry name" value="KU"/>
    <property type="match status" value="2"/>
</dbReference>
<evidence type="ECO:0000259" key="10">
    <source>
        <dbReference type="PROSITE" id="PS50279"/>
    </source>
</evidence>
<keyword evidence="5" id="KW-0722">Serine protease inhibitor</keyword>
<dbReference type="SUPFAM" id="SSF57362">
    <property type="entry name" value="BPTI-like"/>
    <property type="match status" value="2"/>
</dbReference>
<dbReference type="InterPro" id="IPR020901">
    <property type="entry name" value="Prtase_inh_Kunz-CS"/>
</dbReference>
<feature type="domain" description="BPTI/Kunitz inhibitor" evidence="10">
    <location>
        <begin position="111"/>
        <end position="161"/>
    </location>
</feature>
<evidence type="ECO:0000256" key="5">
    <source>
        <dbReference type="ARBA" id="ARBA00022900"/>
    </source>
</evidence>
<dbReference type="FunFam" id="4.10.410.10:FF:000020">
    <property type="entry name" value="Collagen, type VI, alpha 3"/>
    <property type="match status" value="1"/>
</dbReference>
<dbReference type="FunFam" id="4.10.410.10:FF:000011">
    <property type="entry name" value="Tissue factor pathway inhibitor"/>
    <property type="match status" value="1"/>
</dbReference>
<feature type="region of interest" description="Disordered" evidence="8">
    <location>
        <begin position="28"/>
        <end position="52"/>
    </location>
</feature>
<dbReference type="Proteomes" id="UP000694388">
    <property type="component" value="Unplaced"/>
</dbReference>
<keyword evidence="4" id="KW-0677">Repeat</keyword>
<dbReference type="PANTHER" id="PTHR46676:SF1">
    <property type="entry name" value="PROTEIN AMBP"/>
    <property type="match status" value="1"/>
</dbReference>
<dbReference type="GeneTree" id="ENSGT00940000160109"/>
<dbReference type="InterPro" id="IPR029856">
    <property type="entry name" value="AMBP"/>
</dbReference>
<evidence type="ECO:0000313" key="11">
    <source>
        <dbReference type="Ensembl" id="ENSEBUP00000000669.1"/>
    </source>
</evidence>
<evidence type="ECO:0000256" key="7">
    <source>
        <dbReference type="ARBA" id="ARBA00023180"/>
    </source>
</evidence>
<dbReference type="PROSITE" id="PS00280">
    <property type="entry name" value="BPTI_KUNITZ_1"/>
    <property type="match status" value="2"/>
</dbReference>
<evidence type="ECO:0000256" key="1">
    <source>
        <dbReference type="ARBA" id="ARBA00004613"/>
    </source>
</evidence>
<evidence type="ECO:0000256" key="2">
    <source>
        <dbReference type="ARBA" id="ARBA00022525"/>
    </source>
</evidence>
<dbReference type="OMA" id="KSIEECH"/>
<evidence type="ECO:0000256" key="8">
    <source>
        <dbReference type="SAM" id="MobiDB-lite"/>
    </source>
</evidence>
<keyword evidence="3" id="KW-0646">Protease inhibitor</keyword>
<proteinExistence type="predicted"/>
<dbReference type="Ensembl" id="ENSEBUT00000000975.1">
    <property type="protein sequence ID" value="ENSEBUP00000000669.1"/>
    <property type="gene ID" value="ENSEBUG00000000766.1"/>
</dbReference>
<name>A0A8C4N2Z7_EPTBU</name>
<accession>A0A8C4N2Z7</accession>
<feature type="domain" description="BPTI/Kunitz inhibitor" evidence="10">
    <location>
        <begin position="55"/>
        <end position="105"/>
    </location>
</feature>
<evidence type="ECO:0000256" key="6">
    <source>
        <dbReference type="ARBA" id="ARBA00023157"/>
    </source>
</evidence>
<reference evidence="11" key="1">
    <citation type="submission" date="2025-08" db="UniProtKB">
        <authorList>
            <consortium name="Ensembl"/>
        </authorList>
    </citation>
    <scope>IDENTIFICATION</scope>
</reference>
<dbReference type="CDD" id="cd00109">
    <property type="entry name" value="Kunitz-type"/>
    <property type="match status" value="1"/>
</dbReference>
<organism evidence="11 12">
    <name type="scientific">Eptatretus burgeri</name>
    <name type="common">Inshore hagfish</name>
    <dbReference type="NCBI Taxonomy" id="7764"/>
    <lineage>
        <taxon>Eukaryota</taxon>
        <taxon>Metazoa</taxon>
        <taxon>Chordata</taxon>
        <taxon>Craniata</taxon>
        <taxon>Vertebrata</taxon>
        <taxon>Cyclostomata</taxon>
        <taxon>Myxini</taxon>
        <taxon>Myxiniformes</taxon>
        <taxon>Myxinidae</taxon>
        <taxon>Eptatretinae</taxon>
        <taxon>Eptatretus</taxon>
    </lineage>
</organism>